<keyword evidence="4" id="KW-1015">Disulfide bond</keyword>
<keyword evidence="1" id="KW-0147">Chitin-binding</keyword>
<dbReference type="Proteomes" id="UP001458880">
    <property type="component" value="Unassembled WGS sequence"/>
</dbReference>
<evidence type="ECO:0000256" key="4">
    <source>
        <dbReference type="ARBA" id="ARBA00023157"/>
    </source>
</evidence>
<evidence type="ECO:0000256" key="3">
    <source>
        <dbReference type="ARBA" id="ARBA00022737"/>
    </source>
</evidence>
<feature type="signal peptide" evidence="6">
    <location>
        <begin position="1"/>
        <end position="17"/>
    </location>
</feature>
<dbReference type="Gene3D" id="2.170.140.10">
    <property type="entry name" value="Chitin binding domain"/>
    <property type="match status" value="2"/>
</dbReference>
<dbReference type="InterPro" id="IPR051940">
    <property type="entry name" value="Chitin_bind-dev_reg"/>
</dbReference>
<comment type="caution">
    <text evidence="8">The sequence shown here is derived from an EMBL/GenBank/DDBJ whole genome shotgun (WGS) entry which is preliminary data.</text>
</comment>
<protein>
    <submittedName>
        <fullName evidence="8">Chitin binding Peritrophin-A domain</fullName>
    </submittedName>
</protein>
<dbReference type="SUPFAM" id="SSF57625">
    <property type="entry name" value="Invertebrate chitin-binding proteins"/>
    <property type="match status" value="2"/>
</dbReference>
<dbReference type="PROSITE" id="PS50940">
    <property type="entry name" value="CHIT_BIND_II"/>
    <property type="match status" value="2"/>
</dbReference>
<evidence type="ECO:0000256" key="6">
    <source>
        <dbReference type="SAM" id="SignalP"/>
    </source>
</evidence>
<feature type="domain" description="Chitin-binding type-2" evidence="7">
    <location>
        <begin position="19"/>
        <end position="75"/>
    </location>
</feature>
<evidence type="ECO:0000256" key="5">
    <source>
        <dbReference type="ARBA" id="ARBA00023180"/>
    </source>
</evidence>
<keyword evidence="9" id="KW-1185">Reference proteome</keyword>
<evidence type="ECO:0000259" key="7">
    <source>
        <dbReference type="PROSITE" id="PS50940"/>
    </source>
</evidence>
<feature type="domain" description="Chitin-binding type-2" evidence="7">
    <location>
        <begin position="95"/>
        <end position="153"/>
    </location>
</feature>
<dbReference type="AlphaFoldDB" id="A0AAW1JC05"/>
<dbReference type="EMBL" id="JASPKY010000437">
    <property type="protein sequence ID" value="KAK9700453.1"/>
    <property type="molecule type" value="Genomic_DNA"/>
</dbReference>
<name>A0AAW1JC05_POPJA</name>
<dbReference type="PANTHER" id="PTHR23301">
    <property type="entry name" value="CHITIN BINDING PERITROPHIN-A"/>
    <property type="match status" value="1"/>
</dbReference>
<evidence type="ECO:0000313" key="8">
    <source>
        <dbReference type="EMBL" id="KAK9700453.1"/>
    </source>
</evidence>
<dbReference type="InterPro" id="IPR002557">
    <property type="entry name" value="Chitin-bd_dom"/>
</dbReference>
<reference evidence="8 9" key="1">
    <citation type="journal article" date="2024" name="BMC Genomics">
        <title>De novo assembly and annotation of Popillia japonica's genome with initial clues to its potential as an invasive pest.</title>
        <authorList>
            <person name="Cucini C."/>
            <person name="Boschi S."/>
            <person name="Funari R."/>
            <person name="Cardaioli E."/>
            <person name="Iannotti N."/>
            <person name="Marturano G."/>
            <person name="Paoli F."/>
            <person name="Bruttini M."/>
            <person name="Carapelli A."/>
            <person name="Frati F."/>
            <person name="Nardi F."/>
        </authorList>
    </citation>
    <scope>NUCLEOTIDE SEQUENCE [LARGE SCALE GENOMIC DNA]</scope>
    <source>
        <strain evidence="8">DMR45628</strain>
    </source>
</reference>
<evidence type="ECO:0000256" key="2">
    <source>
        <dbReference type="ARBA" id="ARBA00022729"/>
    </source>
</evidence>
<dbReference type="GO" id="GO:0008061">
    <property type="term" value="F:chitin binding"/>
    <property type="evidence" value="ECO:0007669"/>
    <property type="project" value="UniProtKB-KW"/>
</dbReference>
<dbReference type="SMART" id="SM00494">
    <property type="entry name" value="ChtBD2"/>
    <property type="match status" value="2"/>
</dbReference>
<dbReference type="Pfam" id="PF01607">
    <property type="entry name" value="CBM_14"/>
    <property type="match status" value="2"/>
</dbReference>
<gene>
    <name evidence="8" type="ORF">QE152_g31225</name>
</gene>
<keyword evidence="2 6" id="KW-0732">Signal</keyword>
<sequence length="153" mass="16998">MLSRIYLFAFVACVASAIEFQCPDNSQTFYKHPKSCEKFIECNHGMAEEVDCFAGTYFNPLTNYCDFPENVECIIEESVEIPEPEPEPQPDNGPVGTCPDNNDGFVAFLTDASDCTVFYMCNWGTPIQMGCPGGLHFNPILNVCDYPEDAGCM</sequence>
<evidence type="ECO:0000256" key="1">
    <source>
        <dbReference type="ARBA" id="ARBA00022669"/>
    </source>
</evidence>
<evidence type="ECO:0000313" key="9">
    <source>
        <dbReference type="Proteomes" id="UP001458880"/>
    </source>
</evidence>
<keyword evidence="5" id="KW-0325">Glycoprotein</keyword>
<dbReference type="GO" id="GO:0005576">
    <property type="term" value="C:extracellular region"/>
    <property type="evidence" value="ECO:0007669"/>
    <property type="project" value="InterPro"/>
</dbReference>
<dbReference type="PANTHER" id="PTHR23301:SF0">
    <property type="entry name" value="CHITIN-BINDING TYPE-2 DOMAIN-CONTAINING PROTEIN-RELATED"/>
    <property type="match status" value="1"/>
</dbReference>
<feature type="chain" id="PRO_5043676828" evidence="6">
    <location>
        <begin position="18"/>
        <end position="153"/>
    </location>
</feature>
<accession>A0AAW1JC05</accession>
<organism evidence="8 9">
    <name type="scientific">Popillia japonica</name>
    <name type="common">Japanese beetle</name>
    <dbReference type="NCBI Taxonomy" id="7064"/>
    <lineage>
        <taxon>Eukaryota</taxon>
        <taxon>Metazoa</taxon>
        <taxon>Ecdysozoa</taxon>
        <taxon>Arthropoda</taxon>
        <taxon>Hexapoda</taxon>
        <taxon>Insecta</taxon>
        <taxon>Pterygota</taxon>
        <taxon>Neoptera</taxon>
        <taxon>Endopterygota</taxon>
        <taxon>Coleoptera</taxon>
        <taxon>Polyphaga</taxon>
        <taxon>Scarabaeiformia</taxon>
        <taxon>Scarabaeidae</taxon>
        <taxon>Rutelinae</taxon>
        <taxon>Popillia</taxon>
    </lineage>
</organism>
<proteinExistence type="predicted"/>
<keyword evidence="3" id="KW-0677">Repeat</keyword>
<dbReference type="InterPro" id="IPR036508">
    <property type="entry name" value="Chitin-bd_dom_sf"/>
</dbReference>